<dbReference type="PANTHER" id="PTHR21610">
    <property type="entry name" value="VON WILLEBRAND FACTOR A DOMAIN-CONTAINING PROTEIN 8"/>
    <property type="match status" value="1"/>
</dbReference>
<keyword evidence="4" id="KW-0809">Transit peptide</keyword>
<dbReference type="SUPFAM" id="SSF53300">
    <property type="entry name" value="vWA-like"/>
    <property type="match status" value="1"/>
</dbReference>
<keyword evidence="5" id="KW-0496">Mitochondrion</keyword>
<keyword evidence="3" id="KW-0067">ATP-binding</keyword>
<evidence type="ECO:0000256" key="7">
    <source>
        <dbReference type="ARBA" id="ARBA00070377"/>
    </source>
</evidence>
<dbReference type="PROSITE" id="PS50234">
    <property type="entry name" value="VWFA"/>
    <property type="match status" value="1"/>
</dbReference>
<feature type="domain" description="VWFA" evidence="9">
    <location>
        <begin position="1291"/>
        <end position="1474"/>
    </location>
</feature>
<keyword evidence="2" id="KW-0547">Nucleotide-binding</keyword>
<dbReference type="GO" id="GO:0005524">
    <property type="term" value="F:ATP binding"/>
    <property type="evidence" value="ECO:0007669"/>
    <property type="project" value="UniProtKB-KW"/>
</dbReference>
<dbReference type="InterPro" id="IPR039891">
    <property type="entry name" value="VWA8"/>
</dbReference>
<evidence type="ECO:0000256" key="8">
    <source>
        <dbReference type="SAM" id="MobiDB-lite"/>
    </source>
</evidence>
<dbReference type="GO" id="GO:0016887">
    <property type="term" value="F:ATP hydrolysis activity"/>
    <property type="evidence" value="ECO:0007669"/>
    <property type="project" value="InterPro"/>
</dbReference>
<dbReference type="Gene3D" id="3.40.50.300">
    <property type="entry name" value="P-loop containing nucleotide triphosphate hydrolases"/>
    <property type="match status" value="3"/>
</dbReference>
<evidence type="ECO:0000256" key="6">
    <source>
        <dbReference type="ARBA" id="ARBA00055988"/>
    </source>
</evidence>
<dbReference type="InterPro" id="IPR003593">
    <property type="entry name" value="AAA+_ATPase"/>
</dbReference>
<dbReference type="EnsemblMetazoa" id="AALB006524-RA">
    <property type="protein sequence ID" value="AALB006524-PA"/>
    <property type="gene ID" value="AALB006524"/>
</dbReference>
<comment type="subcellular location">
    <subcellularLocation>
        <location evidence="1">Mitochondrion</location>
    </subcellularLocation>
</comment>
<dbReference type="PANTHER" id="PTHR21610:SF9">
    <property type="entry name" value="VON WILLEBRAND FACTOR A DOMAIN-CONTAINING PROTEIN 8"/>
    <property type="match status" value="1"/>
</dbReference>
<dbReference type="Proteomes" id="UP000069272">
    <property type="component" value="Chromosome X"/>
</dbReference>
<dbReference type="SUPFAM" id="SSF52540">
    <property type="entry name" value="P-loop containing nucleoside triphosphate hydrolases"/>
    <property type="match status" value="3"/>
</dbReference>
<dbReference type="SMART" id="SM00382">
    <property type="entry name" value="AAA"/>
    <property type="match status" value="2"/>
</dbReference>
<evidence type="ECO:0000256" key="3">
    <source>
        <dbReference type="ARBA" id="ARBA00022840"/>
    </source>
</evidence>
<dbReference type="FunFam" id="3.40.50.300:FF:000663">
    <property type="entry name" value="von Willebrand factor A domain containing 8"/>
    <property type="match status" value="1"/>
</dbReference>
<dbReference type="GO" id="GO:0032991">
    <property type="term" value="C:protein-containing complex"/>
    <property type="evidence" value="ECO:0007669"/>
    <property type="project" value="UniProtKB-ARBA"/>
</dbReference>
<dbReference type="FunFam" id="3.40.50.300:FF:000587">
    <property type="entry name" value="von Willebrand factor A domain containing 8"/>
    <property type="match status" value="1"/>
</dbReference>
<feature type="region of interest" description="Disordered" evidence="8">
    <location>
        <begin position="1116"/>
        <end position="1165"/>
    </location>
</feature>
<dbReference type="GO" id="GO:0005739">
    <property type="term" value="C:mitochondrion"/>
    <property type="evidence" value="ECO:0007669"/>
    <property type="project" value="UniProtKB-SubCell"/>
</dbReference>
<evidence type="ECO:0000313" key="11">
    <source>
        <dbReference type="Proteomes" id="UP000069272"/>
    </source>
</evidence>
<evidence type="ECO:0000259" key="9">
    <source>
        <dbReference type="PROSITE" id="PS50234"/>
    </source>
</evidence>
<dbReference type="InterPro" id="IPR011704">
    <property type="entry name" value="ATPase_dyneun-rel_AAA"/>
</dbReference>
<feature type="compositionally biased region" description="Gly residues" evidence="8">
    <location>
        <begin position="1145"/>
        <end position="1163"/>
    </location>
</feature>
<proteinExistence type="predicted"/>
<sequence>MLVVYIRNVNHGAVDRCDWANNTDRNESSRTSRAARERRSARMQRNVQTVRRINVLKRILAHQHPATGSDATLGWSVRRAASSATNDGATIEIGDVTMEVEAPRHPELVPTGYYATDGSESQPALSQTRLHHLRWMLQKDKLGQDMMLLGRPGRLRRHLVMQYAELTRREVEYVLLNRDTTESDLKQRREIRDGTATYHNQGAVRAATEGRLLVIEGVEKAERNVLPILNNLLENREMHLEDGRFLISAKNYDSLRQRYDREQLDRWGLVRVSEEFRVVALGLPVPRYRGAPLDPPLRSRFQARDVPELPYVEVLMEAKELAGGIAPPDVLTRLVSFAYAVQSATSGALPDFPIDNLRYAGLLLRNNASLTVHELIERFYPYRVFLEKEGIGLVGSLLDSLKIPGGPAKDGAPEDERVVPPLTVASVEPLASDSAGLLQVSLKSRTGGTPVTLQVARGTAAQVRTGDSPMDSRDRYVPTAYQAGLLADLLQTIAVGDVCLVGPRGCGKSVLAQQLCLALDRQQTETMVLYQDMTARDLLQKRTTQPNGDTVWQDSPLLAAALAGHAVILDGIHRLHHSTLAILHRLVHDREMQLYDGRRLLQHERYDRLVAELGSIENATNVGLLRIHPGFRIIALAEPNGRREAGGHGTATNWIAPETLSLFLFHEVRGLSEREERSLLDTLHGPLGDTMEQIVNLAHRLRSSGDPVMRTLAANLSTRQLLRIARRLRQYGERAAQRNAADIVHATFLSKFMPNLARNVLESAMERTGIRAADRSGETDANDPKAPLVELLEDGTVLRLGRTVVRRYETEAVSKVPDIVFYDVPQHLRLMERLLQDFLLGEHLLLVGNQGVGKNKIADRLLQLMNRPREYIQLHRDTTVQSLTQQATVRDGRIEYEDSPLVKAVRAGHVLVVDEADKAPIHVTCILKTLVENGEMLLSDGRRICPPSVATGNNDRLIPTHPDFRLVVLANRPGFPFLGNDFFSALGDLFSCHAVDNPSPDSELYLLRQYGPSVSPALIRQLVDAFAELRDMADAGTLHYPYSTREVVAIVKHLERFPDDPLAELIGNVLDHDRYAPETLEQVTAVLLRHGLPIGAYAEGCEAVAALRRQRQLQLTVRSHSGKGVSGPKHGKVDPNNDPHVGGNTWAGGTGGRDTAGLGGKGGPYRLDGGHPVHQLSDAEKDAVPEEVKQAAREMNRKAFEEKLREIQMSPYEHRVYEQYSEPVRRQVQQLRITLQALQARARERQWQKHRTAGELDDTKLVEGITGERAIYKQRAEQEPEPGQAQERPKRLKLVVDVSGSMYRFNGYDGRLDRQLEATAMVMEAFDGFEAKIRYDIVGHSGEAVVIPFVSDKNPPKDDKRRLETLKMMHAHSQFCWSGDHTLAATEQAVDEMAREDCDEAIVIVLSDANLARYGISPRRLNEALGRQLPKVRAHVVFIGSLGDEAQVVANEMAADRAFVCMNLDQLPQIMRQIFASSLLH</sequence>
<dbReference type="Gene3D" id="3.40.50.410">
    <property type="entry name" value="von Willebrand factor, type A domain"/>
    <property type="match status" value="1"/>
</dbReference>
<accession>A0A182FJ29</accession>
<feature type="region of interest" description="Disordered" evidence="8">
    <location>
        <begin position="23"/>
        <end position="45"/>
    </location>
</feature>
<keyword evidence="11" id="KW-1185">Reference proteome</keyword>
<organism evidence="10 11">
    <name type="scientific">Anopheles albimanus</name>
    <name type="common">New world malaria mosquito</name>
    <dbReference type="NCBI Taxonomy" id="7167"/>
    <lineage>
        <taxon>Eukaryota</taxon>
        <taxon>Metazoa</taxon>
        <taxon>Ecdysozoa</taxon>
        <taxon>Arthropoda</taxon>
        <taxon>Hexapoda</taxon>
        <taxon>Insecta</taxon>
        <taxon>Pterygota</taxon>
        <taxon>Neoptera</taxon>
        <taxon>Endopterygota</taxon>
        <taxon>Diptera</taxon>
        <taxon>Nematocera</taxon>
        <taxon>Culicoidea</taxon>
        <taxon>Culicidae</taxon>
        <taxon>Anophelinae</taxon>
        <taxon>Anopheles</taxon>
    </lineage>
</organism>
<evidence type="ECO:0000256" key="2">
    <source>
        <dbReference type="ARBA" id="ARBA00022741"/>
    </source>
</evidence>
<dbReference type="InterPro" id="IPR027417">
    <property type="entry name" value="P-loop_NTPase"/>
</dbReference>
<protein>
    <recommendedName>
        <fullName evidence="7">von Willebrand factor A domain-containing protein 8</fullName>
    </recommendedName>
</protein>
<reference evidence="10" key="2">
    <citation type="submission" date="2022-08" db="UniProtKB">
        <authorList>
            <consortium name="EnsemblMetazoa"/>
        </authorList>
    </citation>
    <scope>IDENTIFICATION</scope>
    <source>
        <strain evidence="10">STECLA/ALBI9_A</strain>
    </source>
</reference>
<dbReference type="STRING" id="7167.A0A182FJ29"/>
<dbReference type="Pfam" id="PF07728">
    <property type="entry name" value="AAA_5"/>
    <property type="match status" value="3"/>
</dbReference>
<evidence type="ECO:0000313" key="10">
    <source>
        <dbReference type="EnsemblMetazoa" id="AALB006524-PA"/>
    </source>
</evidence>
<name>A0A182FJ29_ANOAL</name>
<dbReference type="InterPro" id="IPR036465">
    <property type="entry name" value="vWFA_dom_sf"/>
</dbReference>
<feature type="compositionally biased region" description="Basic and acidic residues" evidence="8">
    <location>
        <begin position="23"/>
        <end position="40"/>
    </location>
</feature>
<evidence type="ECO:0000256" key="4">
    <source>
        <dbReference type="ARBA" id="ARBA00022946"/>
    </source>
</evidence>
<dbReference type="InterPro" id="IPR002035">
    <property type="entry name" value="VWF_A"/>
</dbReference>
<evidence type="ECO:0000256" key="5">
    <source>
        <dbReference type="ARBA" id="ARBA00023128"/>
    </source>
</evidence>
<dbReference type="VEuPathDB" id="VectorBase:AALB20_028096"/>
<reference evidence="10 11" key="1">
    <citation type="journal article" date="2017" name="G3 (Bethesda)">
        <title>The Physical Genome Mapping of Anopheles albimanus Corrected Scaffold Misassemblies and Identified Interarm Rearrangements in Genus Anopheles.</title>
        <authorList>
            <person name="Artemov G.N."/>
            <person name="Peery A.N."/>
            <person name="Jiang X."/>
            <person name="Tu Z."/>
            <person name="Stegniy V.N."/>
            <person name="Sharakhova M.V."/>
            <person name="Sharakhov I.V."/>
        </authorList>
    </citation>
    <scope>NUCLEOTIDE SEQUENCE [LARGE SCALE GENOMIC DNA]</scope>
    <source>
        <strain evidence="10 11">ALBI9_A</strain>
    </source>
</reference>
<comment type="function">
    <text evidence="6">Exhibits ATPase activity in vitro.</text>
</comment>
<dbReference type="VEuPathDB" id="VectorBase:AALB006524"/>
<dbReference type="SMART" id="SM00327">
    <property type="entry name" value="VWA"/>
    <property type="match status" value="1"/>
</dbReference>
<evidence type="ECO:0000256" key="1">
    <source>
        <dbReference type="ARBA" id="ARBA00004173"/>
    </source>
</evidence>